<dbReference type="PANTHER" id="PTHR35565">
    <property type="entry name" value="CYTOPLASMIC PROTEIN-RELATED"/>
    <property type="match status" value="1"/>
</dbReference>
<feature type="region of interest" description="Disordered" evidence="1">
    <location>
        <begin position="1"/>
        <end position="26"/>
    </location>
</feature>
<dbReference type="SUPFAM" id="SSF160719">
    <property type="entry name" value="gpW/gp25-like"/>
    <property type="match status" value="1"/>
</dbReference>
<feature type="domain" description="IraD/Gp25-like" evidence="2">
    <location>
        <begin position="42"/>
        <end position="123"/>
    </location>
</feature>
<proteinExistence type="predicted"/>
<name>A0A1Q9R9J1_PSEPU</name>
<organism evidence="3 4">
    <name type="scientific">Pseudomonas putida</name>
    <name type="common">Arthrobacter siderocapsulatus</name>
    <dbReference type="NCBI Taxonomy" id="303"/>
    <lineage>
        <taxon>Bacteria</taxon>
        <taxon>Pseudomonadati</taxon>
        <taxon>Pseudomonadota</taxon>
        <taxon>Gammaproteobacteria</taxon>
        <taxon>Pseudomonadales</taxon>
        <taxon>Pseudomonadaceae</taxon>
        <taxon>Pseudomonas</taxon>
    </lineage>
</organism>
<feature type="compositionally biased region" description="Polar residues" evidence="1">
    <location>
        <begin position="1"/>
        <end position="12"/>
    </location>
</feature>
<protein>
    <recommendedName>
        <fullName evidence="2">IraD/Gp25-like domain-containing protein</fullName>
    </recommendedName>
</protein>
<dbReference type="InterPro" id="IPR010269">
    <property type="entry name" value="T6SS_TssC-like"/>
</dbReference>
<sequence length="148" mass="16715">MTVNPKGSSASAPASLFQRLEPDRPPRRLYNRQAQAAERILAIKHNLEHLLNARRGGSQSCPELGLPDMNDAGNGQLELRNRICQDISEMIARYEPRVRVLEVRPLAAAEQPQGLCFRLHCQIPLVEAAEQVEIDLLVHQRQQRIQVL</sequence>
<dbReference type="Gene3D" id="3.10.450.40">
    <property type="match status" value="1"/>
</dbReference>
<dbReference type="Proteomes" id="UP000186736">
    <property type="component" value="Unassembled WGS sequence"/>
</dbReference>
<reference evidence="3 4" key="1">
    <citation type="submission" date="2016-10" db="EMBL/GenBank/DDBJ databases">
        <title>Genome Sequence of Pseudomonas putida GM4FR.</title>
        <authorList>
            <person name="Poehlein A."/>
            <person name="Wemheuer F."/>
            <person name="Hollensteiner J."/>
            <person name="Wemheuer B."/>
        </authorList>
    </citation>
    <scope>NUCLEOTIDE SEQUENCE [LARGE SCALE GENOMIC DNA]</scope>
    <source>
        <strain evidence="3 4">GM4FR</strain>
    </source>
</reference>
<accession>A0A1Q9R9J1</accession>
<dbReference type="PANTHER" id="PTHR35565:SF1">
    <property type="entry name" value="TYPE VI SECRETION SYSTEM CONTRACTILE SHEATH LARGE SUBUNIT"/>
    <property type="match status" value="1"/>
</dbReference>
<dbReference type="EMBL" id="MKZO01000009">
    <property type="protein sequence ID" value="OLS63972.1"/>
    <property type="molecule type" value="Genomic_DNA"/>
</dbReference>
<gene>
    <name evidence="3" type="ORF">PSEMO_10400</name>
</gene>
<comment type="caution">
    <text evidence="3">The sequence shown here is derived from an EMBL/GenBank/DDBJ whole genome shotgun (WGS) entry which is preliminary data.</text>
</comment>
<evidence type="ECO:0000313" key="4">
    <source>
        <dbReference type="Proteomes" id="UP000186736"/>
    </source>
</evidence>
<dbReference type="AlphaFoldDB" id="A0A1Q9R9J1"/>
<evidence type="ECO:0000259" key="2">
    <source>
        <dbReference type="Pfam" id="PF04965"/>
    </source>
</evidence>
<dbReference type="InterPro" id="IPR007048">
    <property type="entry name" value="IraD/Gp25-like"/>
</dbReference>
<evidence type="ECO:0000313" key="3">
    <source>
        <dbReference type="EMBL" id="OLS63972.1"/>
    </source>
</evidence>
<dbReference type="NCBIfam" id="TIGR03357">
    <property type="entry name" value="VI_zyme"/>
    <property type="match status" value="1"/>
</dbReference>
<dbReference type="InterPro" id="IPR017737">
    <property type="entry name" value="TssE1-like"/>
</dbReference>
<dbReference type="Pfam" id="PF04965">
    <property type="entry name" value="GPW_gp25"/>
    <property type="match status" value="1"/>
</dbReference>
<evidence type="ECO:0000256" key="1">
    <source>
        <dbReference type="SAM" id="MobiDB-lite"/>
    </source>
</evidence>